<keyword evidence="3" id="KW-1003">Cell membrane</keyword>
<dbReference type="Proteomes" id="UP000245629">
    <property type="component" value="Plasmid unnamed1"/>
</dbReference>
<evidence type="ECO:0000256" key="1">
    <source>
        <dbReference type="ARBA" id="ARBA00004651"/>
    </source>
</evidence>
<feature type="transmembrane region" description="Helical" evidence="7">
    <location>
        <begin position="196"/>
        <end position="215"/>
    </location>
</feature>
<dbReference type="PANTHER" id="PTHR43141">
    <property type="entry name" value="CYTOCHROME BD2 SUBUNIT II"/>
    <property type="match status" value="1"/>
</dbReference>
<evidence type="ECO:0000256" key="6">
    <source>
        <dbReference type="ARBA" id="ARBA00023136"/>
    </source>
</evidence>
<dbReference type="Pfam" id="PF02322">
    <property type="entry name" value="Cyt_bd_oxida_II"/>
    <property type="match status" value="1"/>
</dbReference>
<feature type="transmembrane region" description="Helical" evidence="7">
    <location>
        <begin position="260"/>
        <end position="282"/>
    </location>
</feature>
<accession>A0A2S2CXN9</accession>
<organism evidence="8 9">
    <name type="scientific">Azospirillum thermophilum</name>
    <dbReference type="NCBI Taxonomy" id="2202148"/>
    <lineage>
        <taxon>Bacteria</taxon>
        <taxon>Pseudomonadati</taxon>
        <taxon>Pseudomonadota</taxon>
        <taxon>Alphaproteobacteria</taxon>
        <taxon>Rhodospirillales</taxon>
        <taxon>Azospirillaceae</taxon>
        <taxon>Azospirillum</taxon>
    </lineage>
</organism>
<feature type="transmembrane region" description="Helical" evidence="7">
    <location>
        <begin position="123"/>
        <end position="148"/>
    </location>
</feature>
<keyword evidence="8" id="KW-0614">Plasmid</keyword>
<dbReference type="GO" id="GO:0005886">
    <property type="term" value="C:plasma membrane"/>
    <property type="evidence" value="ECO:0007669"/>
    <property type="project" value="UniProtKB-SubCell"/>
</dbReference>
<dbReference type="GO" id="GO:0009055">
    <property type="term" value="F:electron transfer activity"/>
    <property type="evidence" value="ECO:0007669"/>
    <property type="project" value="TreeGrafter"/>
</dbReference>
<gene>
    <name evidence="8" type="ORF">DEW08_23440</name>
</gene>
<feature type="transmembrane region" description="Helical" evidence="7">
    <location>
        <begin position="154"/>
        <end position="176"/>
    </location>
</feature>
<keyword evidence="6 7" id="KW-0472">Membrane</keyword>
<dbReference type="KEGG" id="azz:DEW08_23440"/>
<dbReference type="GO" id="GO:0070069">
    <property type="term" value="C:cytochrome complex"/>
    <property type="evidence" value="ECO:0007669"/>
    <property type="project" value="TreeGrafter"/>
</dbReference>
<evidence type="ECO:0000256" key="2">
    <source>
        <dbReference type="ARBA" id="ARBA00007543"/>
    </source>
</evidence>
<keyword evidence="9" id="KW-1185">Reference proteome</keyword>
<dbReference type="GO" id="GO:0019646">
    <property type="term" value="P:aerobic electron transport chain"/>
    <property type="evidence" value="ECO:0007669"/>
    <property type="project" value="TreeGrafter"/>
</dbReference>
<reference evidence="9" key="1">
    <citation type="submission" date="2018-05" db="EMBL/GenBank/DDBJ databases">
        <title>Azospirillum thermophila sp. nov., a novel isolated from hot spring.</title>
        <authorList>
            <person name="Zhao Z."/>
        </authorList>
    </citation>
    <scope>NUCLEOTIDE SEQUENCE [LARGE SCALE GENOMIC DNA]</scope>
    <source>
        <strain evidence="9">CFH 70021</strain>
        <plasmid evidence="9">unnamed1</plasmid>
    </source>
</reference>
<dbReference type="InterPro" id="IPR003317">
    <property type="entry name" value="Cyt-d_oxidase_su2"/>
</dbReference>
<dbReference type="EMBL" id="CP029356">
    <property type="protein sequence ID" value="AWK89283.1"/>
    <property type="molecule type" value="Genomic_DNA"/>
</dbReference>
<geneLocation type="plasmid" evidence="8 9">
    <name>unnamed1</name>
</geneLocation>
<keyword evidence="5 7" id="KW-1133">Transmembrane helix</keyword>
<feature type="transmembrane region" description="Helical" evidence="7">
    <location>
        <begin position="69"/>
        <end position="102"/>
    </location>
</feature>
<name>A0A2S2CXN9_9PROT</name>
<dbReference type="GO" id="GO:0016682">
    <property type="term" value="F:oxidoreductase activity, acting on diphenols and related substances as donors, oxygen as acceptor"/>
    <property type="evidence" value="ECO:0007669"/>
    <property type="project" value="TreeGrafter"/>
</dbReference>
<feature type="transmembrane region" description="Helical" evidence="7">
    <location>
        <begin position="302"/>
        <end position="324"/>
    </location>
</feature>
<evidence type="ECO:0000313" key="9">
    <source>
        <dbReference type="Proteomes" id="UP000245629"/>
    </source>
</evidence>
<comment type="similarity">
    <text evidence="2">Belongs to the cytochrome ubiquinol oxidase subunit 2 family.</text>
</comment>
<protein>
    <submittedName>
        <fullName evidence="8">Cytochrome BD ubiquinol oxidase subunit II</fullName>
    </submittedName>
</protein>
<dbReference type="OrthoDB" id="9776710at2"/>
<evidence type="ECO:0000256" key="5">
    <source>
        <dbReference type="ARBA" id="ARBA00022989"/>
    </source>
</evidence>
<evidence type="ECO:0000313" key="8">
    <source>
        <dbReference type="EMBL" id="AWK89283.1"/>
    </source>
</evidence>
<evidence type="ECO:0000256" key="7">
    <source>
        <dbReference type="SAM" id="Phobius"/>
    </source>
</evidence>
<comment type="subcellular location">
    <subcellularLocation>
        <location evidence="1">Cell membrane</location>
        <topology evidence="1">Multi-pass membrane protein</topology>
    </subcellularLocation>
</comment>
<feature type="transmembrane region" description="Helical" evidence="7">
    <location>
        <begin position="12"/>
        <end position="30"/>
    </location>
</feature>
<feature type="transmembrane region" description="Helical" evidence="7">
    <location>
        <begin position="227"/>
        <end position="248"/>
    </location>
</feature>
<proteinExistence type="inferred from homology"/>
<keyword evidence="4 7" id="KW-0812">Transmembrane</keyword>
<evidence type="ECO:0000256" key="3">
    <source>
        <dbReference type="ARBA" id="ARBA00022475"/>
    </source>
</evidence>
<dbReference type="PANTHER" id="PTHR43141:SF2">
    <property type="entry name" value="BLR3729 PROTEIN"/>
    <property type="match status" value="1"/>
</dbReference>
<evidence type="ECO:0000256" key="4">
    <source>
        <dbReference type="ARBA" id="ARBA00022692"/>
    </source>
</evidence>
<dbReference type="AlphaFoldDB" id="A0A2S2CXN9"/>
<sequence length="337" mass="35802">MIETAAGAGHWLPVAFAVLMGIAILAYVVLDGYDLGVGILMAGASEAERDRMVASIGPFWDANETWLVLAVGLLLVAFPAANGVILGALYLPVAVMLIALILRGVAFEFRAKAGPAAKPWWNRAFVGGSLTAALSQGYMLGAYILGFAPGLGTALFGALVAVCLTAAYALIGATWLILKTEGPLQRRAIDWARRTLWLAALGMVAVSAVTPLVSGRILAKWFALPELFLLAPIPAVAVLLFAGLWLLLRRMPLAGDGLNWLPFAVVAAIFALGFHGLAYSFYPFVVPERMTVWQAASAPESLMIIFVGALVVLPMVIGNSLLVYRVFRGKATELTYS</sequence>